<feature type="compositionally biased region" description="Low complexity" evidence="1">
    <location>
        <begin position="51"/>
        <end position="60"/>
    </location>
</feature>
<name>A0A7S4KHI0_9EUKA</name>
<dbReference type="AlphaFoldDB" id="A0A7S4KHI0"/>
<dbReference type="InterPro" id="IPR032675">
    <property type="entry name" value="LRR_dom_sf"/>
</dbReference>
<sequence length="144" mass="15595">MSLGENRMGNEGVMVLLAGLLGEVMPGESSCSSQTSPSPFPPSPLSPSPHPTLNKLNLSGNLLTSSTPSFLLSLLQKHEKRREGGGGRGRTKKTEVWEVLDLRKNHVFEEKSEVLNKIREYVGALVVDSGSFCSRTICDGVQEI</sequence>
<dbReference type="Gene3D" id="3.80.10.10">
    <property type="entry name" value="Ribonuclease Inhibitor"/>
    <property type="match status" value="1"/>
</dbReference>
<organism evidence="2">
    <name type="scientific">Paramoeba aestuarina</name>
    <dbReference type="NCBI Taxonomy" id="180227"/>
    <lineage>
        <taxon>Eukaryota</taxon>
        <taxon>Amoebozoa</taxon>
        <taxon>Discosea</taxon>
        <taxon>Flabellinia</taxon>
        <taxon>Dactylopodida</taxon>
        <taxon>Paramoebidae</taxon>
        <taxon>Paramoeba</taxon>
    </lineage>
</organism>
<feature type="compositionally biased region" description="Pro residues" evidence="1">
    <location>
        <begin position="38"/>
        <end position="50"/>
    </location>
</feature>
<evidence type="ECO:0000313" key="2">
    <source>
        <dbReference type="EMBL" id="CAE2295199.1"/>
    </source>
</evidence>
<accession>A0A7S4KHI0</accession>
<feature type="region of interest" description="Disordered" evidence="1">
    <location>
        <begin position="26"/>
        <end position="60"/>
    </location>
</feature>
<gene>
    <name evidence="2" type="ORF">NAES01612_LOCUS6931</name>
</gene>
<reference evidence="2" key="1">
    <citation type="submission" date="2021-01" db="EMBL/GenBank/DDBJ databases">
        <authorList>
            <person name="Corre E."/>
            <person name="Pelletier E."/>
            <person name="Niang G."/>
            <person name="Scheremetjew M."/>
            <person name="Finn R."/>
            <person name="Kale V."/>
            <person name="Holt S."/>
            <person name="Cochrane G."/>
            <person name="Meng A."/>
            <person name="Brown T."/>
            <person name="Cohen L."/>
        </authorList>
    </citation>
    <scope>NUCLEOTIDE SEQUENCE</scope>
    <source>
        <strain evidence="2">SoJaBio B1-5/56/2</strain>
    </source>
</reference>
<feature type="compositionally biased region" description="Low complexity" evidence="1">
    <location>
        <begin position="26"/>
        <end position="37"/>
    </location>
</feature>
<proteinExistence type="predicted"/>
<protein>
    <submittedName>
        <fullName evidence="2">Uncharacterized protein</fullName>
    </submittedName>
</protein>
<dbReference type="EMBL" id="HBKR01010441">
    <property type="protein sequence ID" value="CAE2295199.1"/>
    <property type="molecule type" value="Transcribed_RNA"/>
</dbReference>
<evidence type="ECO:0000256" key="1">
    <source>
        <dbReference type="SAM" id="MobiDB-lite"/>
    </source>
</evidence>